<sequence length="461" mass="49901">MIFFLINVLVASNATSTASASCKLVSNIADNDDICAGTRLLSSRPRQLSLQSTEQAGMPCYHKTQLSACRDSECLRPTQITTPFGGSRGIKLGGNVTHRGSRRHSTRLLDADAQLNTIAYDLLDPIETALSAMEASLTRLEASFMELGEDQLPSECEEEELQDVIANESERFKGKGLGALGRSNRPHDITRRELLSRPSNTEHAIPETGILACDDLEQLYKQRQQTEEEEASDDFELTESGIAFSASTTDVRLSDRVAISSLTSDDIDFNCSRNEQSEAGLRNGIPFIPTRGAHFSASALATKQRRRTGSYSSQSSVSSIASTCFSASSSSTSVVLDNTPTGIVTSFPATQVAGCSHLAPAVNTKVDLCCNEIHFAPDHGSEFTRLMSPVNTPSSPLQQRANLPQTGLWKRRRKSRPMVTHLDPSLLDHGTDSDSDSSLLASSAVTGGLKSEENLPHPRRP</sequence>
<keyword evidence="2" id="KW-0732">Signal</keyword>
<feature type="non-terminal residue" evidence="3">
    <location>
        <position position="1"/>
    </location>
</feature>
<feature type="compositionally biased region" description="Polar residues" evidence="1">
    <location>
        <begin position="390"/>
        <end position="405"/>
    </location>
</feature>
<evidence type="ECO:0000256" key="2">
    <source>
        <dbReference type="SAM" id="SignalP"/>
    </source>
</evidence>
<organism evidence="3 4">
    <name type="scientific">Protopolystoma xenopodis</name>
    <dbReference type="NCBI Taxonomy" id="117903"/>
    <lineage>
        <taxon>Eukaryota</taxon>
        <taxon>Metazoa</taxon>
        <taxon>Spiralia</taxon>
        <taxon>Lophotrochozoa</taxon>
        <taxon>Platyhelminthes</taxon>
        <taxon>Monogenea</taxon>
        <taxon>Polyopisthocotylea</taxon>
        <taxon>Polystomatidea</taxon>
        <taxon>Polystomatidae</taxon>
        <taxon>Protopolystoma</taxon>
    </lineage>
</organism>
<evidence type="ECO:0000313" key="4">
    <source>
        <dbReference type="Proteomes" id="UP000784294"/>
    </source>
</evidence>
<reference evidence="3" key="1">
    <citation type="submission" date="2018-11" db="EMBL/GenBank/DDBJ databases">
        <authorList>
            <consortium name="Pathogen Informatics"/>
        </authorList>
    </citation>
    <scope>NUCLEOTIDE SEQUENCE</scope>
</reference>
<feature type="region of interest" description="Disordered" evidence="1">
    <location>
        <begin position="390"/>
        <end position="461"/>
    </location>
</feature>
<feature type="signal peptide" evidence="2">
    <location>
        <begin position="1"/>
        <end position="19"/>
    </location>
</feature>
<evidence type="ECO:0000313" key="3">
    <source>
        <dbReference type="EMBL" id="VEL27510.1"/>
    </source>
</evidence>
<gene>
    <name evidence="3" type="ORF">PXEA_LOCUS20950</name>
</gene>
<dbReference type="Proteomes" id="UP000784294">
    <property type="component" value="Unassembled WGS sequence"/>
</dbReference>
<evidence type="ECO:0000256" key="1">
    <source>
        <dbReference type="SAM" id="MobiDB-lite"/>
    </source>
</evidence>
<keyword evidence="4" id="KW-1185">Reference proteome</keyword>
<protein>
    <submittedName>
        <fullName evidence="3">Uncharacterized protein</fullName>
    </submittedName>
</protein>
<accession>A0A448X413</accession>
<comment type="caution">
    <text evidence="3">The sequence shown here is derived from an EMBL/GenBank/DDBJ whole genome shotgun (WGS) entry which is preliminary data.</text>
</comment>
<proteinExistence type="predicted"/>
<feature type="chain" id="PRO_5018983154" evidence="2">
    <location>
        <begin position="20"/>
        <end position="461"/>
    </location>
</feature>
<name>A0A448X413_9PLAT</name>
<dbReference type="EMBL" id="CAAALY010087733">
    <property type="protein sequence ID" value="VEL27510.1"/>
    <property type="molecule type" value="Genomic_DNA"/>
</dbReference>
<feature type="compositionally biased region" description="Basic and acidic residues" evidence="1">
    <location>
        <begin position="450"/>
        <end position="461"/>
    </location>
</feature>
<dbReference type="AlphaFoldDB" id="A0A448X413"/>